<organism evidence="1 2">
    <name type="scientific">Loofah witches'-broom phytoplasma</name>
    <dbReference type="NCBI Taxonomy" id="35773"/>
    <lineage>
        <taxon>Bacteria</taxon>
        <taxon>Bacillati</taxon>
        <taxon>Mycoplasmatota</taxon>
        <taxon>Mollicutes</taxon>
        <taxon>Acholeplasmatales</taxon>
        <taxon>Acholeplasmataceae</taxon>
        <taxon>Candidatus Phytoplasma</taxon>
        <taxon>16SrVIII (Loofah witches'-broom group)</taxon>
    </lineage>
</organism>
<keyword evidence="2" id="KW-1185">Reference proteome</keyword>
<dbReference type="RefSeq" id="WP_210954726.1">
    <property type="nucleotide sequence ID" value="NZ_CP054393.1"/>
</dbReference>
<dbReference type="Proteomes" id="UP000672038">
    <property type="component" value="Chromosome"/>
</dbReference>
<protein>
    <submittedName>
        <fullName evidence="1">Uncharacterized protein</fullName>
    </submittedName>
</protein>
<dbReference type="EMBL" id="CP054393">
    <property type="protein sequence ID" value="QTX02644.1"/>
    <property type="molecule type" value="Genomic_DNA"/>
</dbReference>
<name>A0A975IM11_LOWBP</name>
<evidence type="ECO:0000313" key="2">
    <source>
        <dbReference type="Proteomes" id="UP000672038"/>
    </source>
</evidence>
<gene>
    <name evidence="1" type="ORF">LFWB_0740</name>
</gene>
<sequence length="151" mass="17467">MITAIIGLYFVGFMFRAQIAKKYHELFPNRNTQIEQTQTISDLAMFQKRFEIIKKRINDQSKLLQLNNLEVDVETSQSKLSIEHPDSIGFEELINDIQTAIKDLTTILNPPIATPTTPNITQETKTLTSNEFQRRYDKLTTDFENKKSAIQ</sequence>
<dbReference type="AlphaFoldDB" id="A0A975IM11"/>
<dbReference type="KEGG" id="pluf:LFWB_0740"/>
<proteinExistence type="predicted"/>
<reference evidence="1" key="1">
    <citation type="submission" date="2020-06" db="EMBL/GenBank/DDBJ databases">
        <title>Complete genome sequence of Candidatus Phytoplasma luffae NCHU2019.</title>
        <authorList>
            <person name="Cho S.-T."/>
            <person name="Tan C.-M."/>
            <person name="Li J.-R."/>
            <person name="Chien Y.-Y."/>
            <person name="Chiu Y.-C."/>
            <person name="Yang J.-Y."/>
            <person name="Kuo C.-H."/>
        </authorList>
    </citation>
    <scope>NUCLEOTIDE SEQUENCE</scope>
    <source>
        <strain evidence="1">NCHU2019</strain>
    </source>
</reference>
<evidence type="ECO:0000313" key="1">
    <source>
        <dbReference type="EMBL" id="QTX02644.1"/>
    </source>
</evidence>
<accession>A0A975IM11</accession>